<dbReference type="GO" id="GO:0032993">
    <property type="term" value="C:protein-DNA complex"/>
    <property type="evidence" value="ECO:0007669"/>
    <property type="project" value="TreeGrafter"/>
</dbReference>
<dbReference type="SMART" id="SM00862">
    <property type="entry name" value="Trans_reg_C"/>
    <property type="match status" value="1"/>
</dbReference>
<reference evidence="6 7" key="1">
    <citation type="journal article" date="2019" name="Int. J. Syst. Evol. Microbiol.">
        <title>Capsulimonas corticalis gen. nov., sp. nov., an aerobic capsulated bacterium, of a novel bacterial order, Capsulimonadales ord. nov., of the class Armatimonadia of the phylum Armatimonadetes.</title>
        <authorList>
            <person name="Li J."/>
            <person name="Kudo C."/>
            <person name="Tonouchi A."/>
        </authorList>
    </citation>
    <scope>NUCLEOTIDE SEQUENCE [LARGE SCALE GENOMIC DNA]</scope>
    <source>
        <strain evidence="6 7">AX-7</strain>
    </source>
</reference>
<dbReference type="FunFam" id="3.40.50.2300:FF:000001">
    <property type="entry name" value="DNA-binding response regulator PhoB"/>
    <property type="match status" value="1"/>
</dbReference>
<dbReference type="SUPFAM" id="SSF52172">
    <property type="entry name" value="CheY-like"/>
    <property type="match status" value="1"/>
</dbReference>
<keyword evidence="1" id="KW-0597">Phosphoprotein</keyword>
<dbReference type="Pfam" id="PF00486">
    <property type="entry name" value="Trans_reg_C"/>
    <property type="match status" value="1"/>
</dbReference>
<dbReference type="PROSITE" id="PS51755">
    <property type="entry name" value="OMPR_PHOB"/>
    <property type="match status" value="1"/>
</dbReference>
<dbReference type="KEGG" id="ccot:CCAX7_21820"/>
<dbReference type="Pfam" id="PF00072">
    <property type="entry name" value="Response_reg"/>
    <property type="match status" value="1"/>
</dbReference>
<keyword evidence="2" id="KW-0902">Two-component regulatory system</keyword>
<accession>A0A402D222</accession>
<evidence type="ECO:0000256" key="2">
    <source>
        <dbReference type="ARBA" id="ARBA00023012"/>
    </source>
</evidence>
<evidence type="ECO:0000313" key="7">
    <source>
        <dbReference type="Proteomes" id="UP000287394"/>
    </source>
</evidence>
<dbReference type="InterPro" id="IPR001867">
    <property type="entry name" value="OmpR/PhoB-type_DNA-bd"/>
</dbReference>
<dbReference type="InterPro" id="IPR011006">
    <property type="entry name" value="CheY-like_superfamily"/>
</dbReference>
<keyword evidence="3" id="KW-0805">Transcription regulation</keyword>
<evidence type="ECO:0000256" key="1">
    <source>
        <dbReference type="ARBA" id="ARBA00022553"/>
    </source>
</evidence>
<dbReference type="GO" id="GO:0005829">
    <property type="term" value="C:cytosol"/>
    <property type="evidence" value="ECO:0007669"/>
    <property type="project" value="TreeGrafter"/>
</dbReference>
<sequence>MRVLLVEDQAEIAEFVQRGLEEERYRVTVCRDGEAGLRTATEELFALIILDLMLPLRDGWSVCEELRQRGVATPILMLTARDSVPDRVRGLRMGADDYLPKPFDFAELEARVQALIRRDRLHKGRHITIDDIELDTHTRRVTRAGRPLVLTSREYTLFEALATRPGVVLSREFILEDVWQDEEILSNTVDVHLGLLRKKIDSGREVKLLHSVYGQGYVLKPPAAATEGR</sequence>
<dbReference type="AlphaFoldDB" id="A0A402D222"/>
<evidence type="ECO:0000256" key="5">
    <source>
        <dbReference type="ARBA" id="ARBA00023163"/>
    </source>
</evidence>
<dbReference type="Gene3D" id="3.40.50.2300">
    <property type="match status" value="1"/>
</dbReference>
<dbReference type="Proteomes" id="UP000287394">
    <property type="component" value="Chromosome"/>
</dbReference>
<keyword evidence="7" id="KW-1185">Reference proteome</keyword>
<dbReference type="PROSITE" id="PS50110">
    <property type="entry name" value="RESPONSE_REGULATORY"/>
    <property type="match status" value="1"/>
</dbReference>
<dbReference type="Gene3D" id="1.10.10.10">
    <property type="entry name" value="Winged helix-like DNA-binding domain superfamily/Winged helix DNA-binding domain"/>
    <property type="match status" value="1"/>
</dbReference>
<proteinExistence type="predicted"/>
<dbReference type="PANTHER" id="PTHR48111">
    <property type="entry name" value="REGULATOR OF RPOS"/>
    <property type="match status" value="1"/>
</dbReference>
<dbReference type="GO" id="GO:0006355">
    <property type="term" value="P:regulation of DNA-templated transcription"/>
    <property type="evidence" value="ECO:0007669"/>
    <property type="project" value="InterPro"/>
</dbReference>
<dbReference type="RefSeq" id="WP_119323583.1">
    <property type="nucleotide sequence ID" value="NZ_AP025739.1"/>
</dbReference>
<dbReference type="Gene3D" id="6.10.250.690">
    <property type="match status" value="1"/>
</dbReference>
<dbReference type="CDD" id="cd00383">
    <property type="entry name" value="trans_reg_C"/>
    <property type="match status" value="1"/>
</dbReference>
<organism evidence="6 7">
    <name type="scientific">Capsulimonas corticalis</name>
    <dbReference type="NCBI Taxonomy" id="2219043"/>
    <lineage>
        <taxon>Bacteria</taxon>
        <taxon>Bacillati</taxon>
        <taxon>Armatimonadota</taxon>
        <taxon>Armatimonadia</taxon>
        <taxon>Capsulimonadales</taxon>
        <taxon>Capsulimonadaceae</taxon>
        <taxon>Capsulimonas</taxon>
    </lineage>
</organism>
<dbReference type="OrthoDB" id="9790454at2"/>
<dbReference type="InterPro" id="IPR001789">
    <property type="entry name" value="Sig_transdc_resp-reg_receiver"/>
</dbReference>
<dbReference type="PANTHER" id="PTHR48111:SF22">
    <property type="entry name" value="REGULATOR OF RPOS"/>
    <property type="match status" value="1"/>
</dbReference>
<dbReference type="InterPro" id="IPR039420">
    <property type="entry name" value="WalR-like"/>
</dbReference>
<evidence type="ECO:0000313" key="6">
    <source>
        <dbReference type="EMBL" id="BDI30131.1"/>
    </source>
</evidence>
<protein>
    <submittedName>
        <fullName evidence="6">DNA-binding response regulator</fullName>
    </submittedName>
</protein>
<dbReference type="GO" id="GO:0000976">
    <property type="term" value="F:transcription cis-regulatory region binding"/>
    <property type="evidence" value="ECO:0007669"/>
    <property type="project" value="TreeGrafter"/>
</dbReference>
<dbReference type="GO" id="GO:0000156">
    <property type="term" value="F:phosphorelay response regulator activity"/>
    <property type="evidence" value="ECO:0007669"/>
    <property type="project" value="TreeGrafter"/>
</dbReference>
<evidence type="ECO:0000256" key="3">
    <source>
        <dbReference type="ARBA" id="ARBA00023015"/>
    </source>
</evidence>
<dbReference type="EMBL" id="AP025739">
    <property type="protein sequence ID" value="BDI30131.1"/>
    <property type="molecule type" value="Genomic_DNA"/>
</dbReference>
<evidence type="ECO:0000256" key="4">
    <source>
        <dbReference type="ARBA" id="ARBA00023125"/>
    </source>
</evidence>
<keyword evidence="5" id="KW-0804">Transcription</keyword>
<name>A0A402D222_9BACT</name>
<keyword evidence="4 6" id="KW-0238">DNA-binding</keyword>
<dbReference type="SMART" id="SM00448">
    <property type="entry name" value="REC"/>
    <property type="match status" value="1"/>
</dbReference>
<gene>
    <name evidence="6" type="ORF">CCAX7_21820</name>
</gene>
<dbReference type="InterPro" id="IPR036388">
    <property type="entry name" value="WH-like_DNA-bd_sf"/>
</dbReference>